<keyword evidence="2" id="KW-0732">Signal</keyword>
<dbReference type="RefSeq" id="WP_301131614.1">
    <property type="nucleotide sequence ID" value="NZ_JAUHPW010000003.1"/>
</dbReference>
<evidence type="ECO:0000256" key="2">
    <source>
        <dbReference type="SAM" id="SignalP"/>
    </source>
</evidence>
<accession>A0ABT8G7Q9</accession>
<evidence type="ECO:0000313" key="4">
    <source>
        <dbReference type="Proteomes" id="UP001172728"/>
    </source>
</evidence>
<gene>
    <name evidence="3" type="ORF">QQX09_04730</name>
</gene>
<feature type="region of interest" description="Disordered" evidence="1">
    <location>
        <begin position="29"/>
        <end position="93"/>
    </location>
</feature>
<feature type="compositionally biased region" description="Low complexity" evidence="1">
    <location>
        <begin position="31"/>
        <end position="70"/>
    </location>
</feature>
<dbReference type="PROSITE" id="PS51257">
    <property type="entry name" value="PROKAR_LIPOPROTEIN"/>
    <property type="match status" value="1"/>
</dbReference>
<evidence type="ECO:0000313" key="3">
    <source>
        <dbReference type="EMBL" id="MDN4475163.1"/>
    </source>
</evidence>
<proteinExistence type="predicted"/>
<sequence length="183" mass="17992">MRSHHSRPLVLAVAPAALVLALAACTGSDEPAPTASATVPAPSVTPSAETSATTAPSASASAVPEPSVTATASPQEVAGDVLTGSTPNDFGTVDPEEVFAQTYGGLGEADGVSVEHTVGTTDGGAPLLVVEMAPLEGMGGDTILTFFALWDDAVVQGTVTGEGGITDAQRDDLESAAAAAVHP</sequence>
<dbReference type="EMBL" id="JAUHPW010000003">
    <property type="protein sequence ID" value="MDN4475163.1"/>
    <property type="molecule type" value="Genomic_DNA"/>
</dbReference>
<comment type="caution">
    <text evidence="3">The sequence shown here is derived from an EMBL/GenBank/DDBJ whole genome shotgun (WGS) entry which is preliminary data.</text>
</comment>
<feature type="signal peptide" evidence="2">
    <location>
        <begin position="1"/>
        <end position="23"/>
    </location>
</feature>
<organism evidence="3 4">
    <name type="scientific">Demequina litoralis</name>
    <dbReference type="NCBI Taxonomy" id="3051660"/>
    <lineage>
        <taxon>Bacteria</taxon>
        <taxon>Bacillati</taxon>
        <taxon>Actinomycetota</taxon>
        <taxon>Actinomycetes</taxon>
        <taxon>Micrococcales</taxon>
        <taxon>Demequinaceae</taxon>
        <taxon>Demequina</taxon>
    </lineage>
</organism>
<reference evidence="3" key="1">
    <citation type="submission" date="2023-06" db="EMBL/GenBank/DDBJ databases">
        <title>Sysu t00192.</title>
        <authorList>
            <person name="Gao L."/>
            <person name="Fang B.-Z."/>
            <person name="Li W.-J."/>
        </authorList>
    </citation>
    <scope>NUCLEOTIDE SEQUENCE</scope>
    <source>
        <strain evidence="3">SYSU T00192</strain>
    </source>
</reference>
<keyword evidence="4" id="KW-1185">Reference proteome</keyword>
<evidence type="ECO:0008006" key="5">
    <source>
        <dbReference type="Google" id="ProtNLM"/>
    </source>
</evidence>
<feature type="chain" id="PRO_5046705712" description="Lipoprotein" evidence="2">
    <location>
        <begin position="24"/>
        <end position="183"/>
    </location>
</feature>
<name>A0ABT8G7Q9_9MICO</name>
<evidence type="ECO:0000256" key="1">
    <source>
        <dbReference type="SAM" id="MobiDB-lite"/>
    </source>
</evidence>
<protein>
    <recommendedName>
        <fullName evidence="5">Lipoprotein</fullName>
    </recommendedName>
</protein>
<dbReference type="Proteomes" id="UP001172728">
    <property type="component" value="Unassembled WGS sequence"/>
</dbReference>